<feature type="compositionally biased region" description="Basic and acidic residues" evidence="1">
    <location>
        <begin position="209"/>
        <end position="225"/>
    </location>
</feature>
<reference evidence="4" key="1">
    <citation type="journal article" date="2013" name="PLoS Genet.">
        <title>The genome of Spraguea lophii and the basis of host-microsporidian interactions.</title>
        <authorList>
            <person name="Campbell S.E."/>
            <person name="Williams T.A."/>
            <person name="Yousuf A."/>
            <person name="Soanes D.M."/>
            <person name="Paszkiewicz K.H."/>
            <person name="Williams B.A.P."/>
        </authorList>
    </citation>
    <scope>NUCLEOTIDE SEQUENCE [LARGE SCALE GENOMIC DNA]</scope>
    <source>
        <strain evidence="4">42_110</strain>
    </source>
</reference>
<sequence>MDIDTIVNIIIDTNILIHDYSIIECLLSHKFNFHISICIPKIVLYELDKIKTVESRLAVAFIEKIINNINVEVEGYTNINKMDIEEDIVIDENITKLKMEINDDQILDKVFRKKNSVLLTRDKILNLKAKTFNLRTYLLKGANELFIEYLCMTFDKNYKPRKEIINKNDNLNNKNIKNKDNNLNNKNNRNNKNKDDNLNNKKKNKKKKEIIIKSEGNKKSENRKENETLTISKILPVIESVLKKKNKKKNKINNINELLNVISKNFVNLLEYLPQHSQKIIQKMKNKKNIQDSDLNMLLNLFRIYDIKF</sequence>
<proteinExistence type="predicted"/>
<dbReference type="Pfam" id="PF13638">
    <property type="entry name" value="PIN_4"/>
    <property type="match status" value="1"/>
</dbReference>
<dbReference type="Gene3D" id="3.40.50.1010">
    <property type="entry name" value="5'-nuclease"/>
    <property type="match status" value="1"/>
</dbReference>
<keyword evidence="4" id="KW-1185">Reference proteome</keyword>
<dbReference type="SMART" id="SM00670">
    <property type="entry name" value="PINc"/>
    <property type="match status" value="1"/>
</dbReference>
<dbReference type="GO" id="GO:0004540">
    <property type="term" value="F:RNA nuclease activity"/>
    <property type="evidence" value="ECO:0007669"/>
    <property type="project" value="UniProtKB-ARBA"/>
</dbReference>
<evidence type="ECO:0000259" key="2">
    <source>
        <dbReference type="SMART" id="SM00670"/>
    </source>
</evidence>
<evidence type="ECO:0000313" key="3">
    <source>
        <dbReference type="EMBL" id="EPR77962.1"/>
    </source>
</evidence>
<comment type="caution">
    <text evidence="3">The sequence shown here is derived from an EMBL/GenBank/DDBJ whole genome shotgun (WGS) entry which is preliminary data.</text>
</comment>
<accession>S7W8A0</accession>
<organism evidence="3 4">
    <name type="scientific">Spraguea lophii (strain 42_110)</name>
    <name type="common">Microsporidian parasite</name>
    <dbReference type="NCBI Taxonomy" id="1358809"/>
    <lineage>
        <taxon>Eukaryota</taxon>
        <taxon>Fungi</taxon>
        <taxon>Fungi incertae sedis</taxon>
        <taxon>Microsporidia</taxon>
        <taxon>Spragueidae</taxon>
        <taxon>Spraguea</taxon>
    </lineage>
</organism>
<gene>
    <name evidence="3" type="ORF">SLOPH_1654</name>
</gene>
<dbReference type="OrthoDB" id="2017974at2759"/>
<feature type="compositionally biased region" description="Low complexity" evidence="1">
    <location>
        <begin position="167"/>
        <end position="190"/>
    </location>
</feature>
<dbReference type="HOGENOM" id="CLU_900716_0_0_1"/>
<evidence type="ECO:0000313" key="4">
    <source>
        <dbReference type="Proteomes" id="UP000014978"/>
    </source>
</evidence>
<dbReference type="InterPro" id="IPR002716">
    <property type="entry name" value="PIN_dom"/>
</dbReference>
<dbReference type="InterPro" id="IPR029060">
    <property type="entry name" value="PIN-like_dom_sf"/>
</dbReference>
<feature type="domain" description="PIN" evidence="2">
    <location>
        <begin position="7"/>
        <end position="127"/>
    </location>
</feature>
<dbReference type="EMBL" id="ATCN01001124">
    <property type="protein sequence ID" value="EPR77962.1"/>
    <property type="molecule type" value="Genomic_DNA"/>
</dbReference>
<dbReference type="SUPFAM" id="SSF88723">
    <property type="entry name" value="PIN domain-like"/>
    <property type="match status" value="1"/>
</dbReference>
<protein>
    <recommendedName>
        <fullName evidence="2">PIN domain-containing protein</fullName>
    </recommendedName>
</protein>
<name>S7W8A0_SPRLO</name>
<feature type="region of interest" description="Disordered" evidence="1">
    <location>
        <begin position="165"/>
        <end position="225"/>
    </location>
</feature>
<dbReference type="VEuPathDB" id="MicrosporidiaDB:SLOPH_1654"/>
<dbReference type="AlphaFoldDB" id="S7W8A0"/>
<evidence type="ECO:0000256" key="1">
    <source>
        <dbReference type="SAM" id="MobiDB-lite"/>
    </source>
</evidence>
<dbReference type="InParanoid" id="S7W8A0"/>
<dbReference type="Proteomes" id="UP000014978">
    <property type="component" value="Unassembled WGS sequence"/>
</dbReference>